<organism evidence="1 2">
    <name type="scientific">Algimonas ampicilliniresistens</name>
    <dbReference type="NCBI Taxonomy" id="1298735"/>
    <lineage>
        <taxon>Bacteria</taxon>
        <taxon>Pseudomonadati</taxon>
        <taxon>Pseudomonadota</taxon>
        <taxon>Alphaproteobacteria</taxon>
        <taxon>Maricaulales</taxon>
        <taxon>Robiginitomaculaceae</taxon>
        <taxon>Algimonas</taxon>
    </lineage>
</organism>
<sequence length="503" mass="56584">MADARLKRLVIVGGGSAGWMTAAALSSMLDSENTQITLVESEQIGTVGVGEATIPDMMNFNRMLGIREADFMKATQATFKLGIEFADWGRKGDRYFHPFGEHGADMQGIDFHQYWLRAHQGGSNHPIQDYSLCAIAGKAGKFCHPHENPKSVLSHIRYAYHFNATRYAQFLRQYAETRGVIRTEGKVESVNLTPETGHIQTLILENGQTIEGDFFFDCSGFRALLMRQTLDVGFQDWSHWLPCNSAQTVACEHVGPPPPYTVSTAKSAGWQWRIPTQTRTGNGHIYSSDFMADDAAHDILMGGLDGKPISDARTLRFTTGRLEEFWHKNCVGIGLSSGFLEPLESTSLYLIQMGISKFITLFPDGSFPPVVVNEYNRQMRQQFDQVRDFIILHYCATERDDSPFWNYCRTMSIPDSLQHKIELFQKAGRVFRYEDELFSRPSWVAVMLGQNIIPEICDPIVSTLRDEQISHSLNSMNRAMVDAAAKMPTHSAFIDQYCKAANA</sequence>
<proteinExistence type="predicted"/>
<dbReference type="InterPro" id="IPR006905">
    <property type="entry name" value="Flavin_halogenase"/>
</dbReference>
<dbReference type="Gene3D" id="3.50.50.60">
    <property type="entry name" value="FAD/NAD(P)-binding domain"/>
    <property type="match status" value="1"/>
</dbReference>
<dbReference type="EMBL" id="BSNK01000001">
    <property type="protein sequence ID" value="GLQ22412.1"/>
    <property type="molecule type" value="Genomic_DNA"/>
</dbReference>
<protein>
    <submittedName>
        <fullName evidence="1">Tryptophan halogenase</fullName>
    </submittedName>
</protein>
<evidence type="ECO:0000313" key="2">
    <source>
        <dbReference type="Proteomes" id="UP001161391"/>
    </source>
</evidence>
<accession>A0ABQ5V5W9</accession>
<keyword evidence="2" id="KW-1185">Reference proteome</keyword>
<name>A0ABQ5V5W9_9PROT</name>
<dbReference type="RefSeq" id="WP_284386758.1">
    <property type="nucleotide sequence ID" value="NZ_BSNK01000001.1"/>
</dbReference>
<dbReference type="Proteomes" id="UP001161391">
    <property type="component" value="Unassembled WGS sequence"/>
</dbReference>
<dbReference type="PANTHER" id="PTHR43747">
    <property type="entry name" value="FAD-BINDING PROTEIN"/>
    <property type="match status" value="1"/>
</dbReference>
<reference evidence="1" key="2">
    <citation type="submission" date="2023-01" db="EMBL/GenBank/DDBJ databases">
        <title>Draft genome sequence of Algimonas ampicilliniresistens strain NBRC 108219.</title>
        <authorList>
            <person name="Sun Q."/>
            <person name="Mori K."/>
        </authorList>
    </citation>
    <scope>NUCLEOTIDE SEQUENCE</scope>
    <source>
        <strain evidence="1">NBRC 108219</strain>
    </source>
</reference>
<dbReference type="InterPro" id="IPR036188">
    <property type="entry name" value="FAD/NAD-bd_sf"/>
</dbReference>
<dbReference type="PANTHER" id="PTHR43747:SF4">
    <property type="entry name" value="FLAVIN-DEPENDENT TRYPTOPHAN HALOGENASE"/>
    <property type="match status" value="1"/>
</dbReference>
<comment type="caution">
    <text evidence="1">The sequence shown here is derived from an EMBL/GenBank/DDBJ whole genome shotgun (WGS) entry which is preliminary data.</text>
</comment>
<dbReference type="SUPFAM" id="SSF51905">
    <property type="entry name" value="FAD/NAD(P)-binding domain"/>
    <property type="match status" value="1"/>
</dbReference>
<dbReference type="InterPro" id="IPR033856">
    <property type="entry name" value="Trp_halogen"/>
</dbReference>
<dbReference type="Pfam" id="PF04820">
    <property type="entry name" value="Trp_halogenase"/>
    <property type="match status" value="1"/>
</dbReference>
<evidence type="ECO:0000313" key="1">
    <source>
        <dbReference type="EMBL" id="GLQ22412.1"/>
    </source>
</evidence>
<dbReference type="InterPro" id="IPR050816">
    <property type="entry name" value="Flavin-dep_Halogenase_NPB"/>
</dbReference>
<dbReference type="PIRSF" id="PIRSF011396">
    <property type="entry name" value="Trp_halogenase"/>
    <property type="match status" value="1"/>
</dbReference>
<gene>
    <name evidence="1" type="ORF">GCM10007853_02860</name>
</gene>
<reference evidence="1" key="1">
    <citation type="journal article" date="2014" name="Int. J. Syst. Evol. Microbiol.">
        <title>Complete genome of a new Firmicutes species belonging to the dominant human colonic microbiota ('Ruminococcus bicirculans') reveals two chromosomes and a selective capacity to utilize plant glucans.</title>
        <authorList>
            <consortium name="NISC Comparative Sequencing Program"/>
            <person name="Wegmann U."/>
            <person name="Louis P."/>
            <person name="Goesmann A."/>
            <person name="Henrissat B."/>
            <person name="Duncan S.H."/>
            <person name="Flint H.J."/>
        </authorList>
    </citation>
    <scope>NUCLEOTIDE SEQUENCE</scope>
    <source>
        <strain evidence="1">NBRC 108219</strain>
    </source>
</reference>